<name>A0A1X7TK53_AMPQE</name>
<proteinExistence type="predicted"/>
<protein>
    <submittedName>
        <fullName evidence="1">Uncharacterized protein</fullName>
    </submittedName>
</protein>
<organism evidence="1">
    <name type="scientific">Amphimedon queenslandica</name>
    <name type="common">Sponge</name>
    <dbReference type="NCBI Taxonomy" id="400682"/>
    <lineage>
        <taxon>Eukaryota</taxon>
        <taxon>Metazoa</taxon>
        <taxon>Porifera</taxon>
        <taxon>Demospongiae</taxon>
        <taxon>Heteroscleromorpha</taxon>
        <taxon>Haplosclerida</taxon>
        <taxon>Niphatidae</taxon>
        <taxon>Amphimedon</taxon>
    </lineage>
</organism>
<dbReference type="EnsemblMetazoa" id="Aqu2.1.14960_001">
    <property type="protein sequence ID" value="Aqu2.1.14960_001"/>
    <property type="gene ID" value="Aqu2.1.14960"/>
</dbReference>
<dbReference type="AlphaFoldDB" id="A0A1X7TK53"/>
<reference evidence="1" key="1">
    <citation type="submission" date="2017-05" db="UniProtKB">
        <authorList>
            <consortium name="EnsemblMetazoa"/>
        </authorList>
    </citation>
    <scope>IDENTIFICATION</scope>
</reference>
<sequence length="46" mass="5172">MAIIKIPILLKISSLKSQVWIFKNGHILQYVSCINLLFPKVIASSC</sequence>
<accession>A0A1X7TK53</accession>
<evidence type="ECO:0000313" key="1">
    <source>
        <dbReference type="EnsemblMetazoa" id="Aqu2.1.14960_001"/>
    </source>
</evidence>
<dbReference type="InParanoid" id="A0A1X7TK53"/>